<dbReference type="InterPro" id="IPR003441">
    <property type="entry name" value="NAC-dom"/>
</dbReference>
<evidence type="ECO:0000256" key="4">
    <source>
        <dbReference type="ARBA" id="ARBA00023163"/>
    </source>
</evidence>
<dbReference type="SUPFAM" id="SSF101941">
    <property type="entry name" value="NAC domain"/>
    <property type="match status" value="1"/>
</dbReference>
<keyword evidence="5" id="KW-0539">Nucleus</keyword>
<dbReference type="PANTHER" id="PTHR31989">
    <property type="entry name" value="NAC DOMAIN-CONTAINING PROTEIN 82-RELATED"/>
    <property type="match status" value="1"/>
</dbReference>
<evidence type="ECO:0000256" key="3">
    <source>
        <dbReference type="ARBA" id="ARBA00023125"/>
    </source>
</evidence>
<evidence type="ECO:0000256" key="2">
    <source>
        <dbReference type="ARBA" id="ARBA00023015"/>
    </source>
</evidence>
<evidence type="ECO:0000256" key="5">
    <source>
        <dbReference type="ARBA" id="ARBA00023242"/>
    </source>
</evidence>
<gene>
    <name evidence="7" type="ORF">GSCOC_T00034907001</name>
</gene>
<dbReference type="AlphaFoldDB" id="A0A068U120"/>
<dbReference type="OrthoDB" id="1674324at2759"/>
<dbReference type="GO" id="GO:0005634">
    <property type="term" value="C:nucleus"/>
    <property type="evidence" value="ECO:0007669"/>
    <property type="project" value="UniProtKB-SubCell"/>
</dbReference>
<dbReference type="GO" id="GO:0006355">
    <property type="term" value="P:regulation of DNA-templated transcription"/>
    <property type="evidence" value="ECO:0007669"/>
    <property type="project" value="InterPro"/>
</dbReference>
<keyword evidence="4" id="KW-0804">Transcription</keyword>
<evidence type="ECO:0000259" key="6">
    <source>
        <dbReference type="PROSITE" id="PS51005"/>
    </source>
</evidence>
<dbReference type="InParanoid" id="A0A068U120"/>
<dbReference type="STRING" id="49390.A0A068U120"/>
<reference evidence="8" key="1">
    <citation type="journal article" date="2014" name="Science">
        <title>The coffee genome provides insight into the convergent evolution of caffeine biosynthesis.</title>
        <authorList>
            <person name="Denoeud F."/>
            <person name="Carretero-Paulet L."/>
            <person name="Dereeper A."/>
            <person name="Droc G."/>
            <person name="Guyot R."/>
            <person name="Pietrella M."/>
            <person name="Zheng C."/>
            <person name="Alberti A."/>
            <person name="Anthony F."/>
            <person name="Aprea G."/>
            <person name="Aury J.M."/>
            <person name="Bento P."/>
            <person name="Bernard M."/>
            <person name="Bocs S."/>
            <person name="Campa C."/>
            <person name="Cenci A."/>
            <person name="Combes M.C."/>
            <person name="Crouzillat D."/>
            <person name="Da Silva C."/>
            <person name="Daddiego L."/>
            <person name="De Bellis F."/>
            <person name="Dussert S."/>
            <person name="Garsmeur O."/>
            <person name="Gayraud T."/>
            <person name="Guignon V."/>
            <person name="Jahn K."/>
            <person name="Jamilloux V."/>
            <person name="Joet T."/>
            <person name="Labadie K."/>
            <person name="Lan T."/>
            <person name="Leclercq J."/>
            <person name="Lepelley M."/>
            <person name="Leroy T."/>
            <person name="Li L.T."/>
            <person name="Librado P."/>
            <person name="Lopez L."/>
            <person name="Munoz A."/>
            <person name="Noel B."/>
            <person name="Pallavicini A."/>
            <person name="Perrotta G."/>
            <person name="Poncet V."/>
            <person name="Pot D."/>
            <person name="Priyono X."/>
            <person name="Rigoreau M."/>
            <person name="Rouard M."/>
            <person name="Rozas J."/>
            <person name="Tranchant-Dubreuil C."/>
            <person name="VanBuren R."/>
            <person name="Zhang Q."/>
            <person name="Andrade A.C."/>
            <person name="Argout X."/>
            <person name="Bertrand B."/>
            <person name="de Kochko A."/>
            <person name="Graziosi G."/>
            <person name="Henry R.J."/>
            <person name="Jayarama X."/>
            <person name="Ming R."/>
            <person name="Nagai C."/>
            <person name="Rounsley S."/>
            <person name="Sankoff D."/>
            <person name="Giuliano G."/>
            <person name="Albert V.A."/>
            <person name="Wincker P."/>
            <person name="Lashermes P."/>
        </authorList>
    </citation>
    <scope>NUCLEOTIDE SEQUENCE [LARGE SCALE GENOMIC DNA]</scope>
    <source>
        <strain evidence="8">cv. DH200-94</strain>
    </source>
</reference>
<organism evidence="7 8">
    <name type="scientific">Coffea canephora</name>
    <name type="common">Robusta coffee</name>
    <dbReference type="NCBI Taxonomy" id="49390"/>
    <lineage>
        <taxon>Eukaryota</taxon>
        <taxon>Viridiplantae</taxon>
        <taxon>Streptophyta</taxon>
        <taxon>Embryophyta</taxon>
        <taxon>Tracheophyta</taxon>
        <taxon>Spermatophyta</taxon>
        <taxon>Magnoliopsida</taxon>
        <taxon>eudicotyledons</taxon>
        <taxon>Gunneridae</taxon>
        <taxon>Pentapetalae</taxon>
        <taxon>asterids</taxon>
        <taxon>lamiids</taxon>
        <taxon>Gentianales</taxon>
        <taxon>Rubiaceae</taxon>
        <taxon>Ixoroideae</taxon>
        <taxon>Gardenieae complex</taxon>
        <taxon>Bertiereae - Coffeeae clade</taxon>
        <taxon>Coffeeae</taxon>
        <taxon>Coffea</taxon>
    </lineage>
</organism>
<proteinExistence type="predicted"/>
<evidence type="ECO:0000256" key="1">
    <source>
        <dbReference type="ARBA" id="ARBA00004123"/>
    </source>
</evidence>
<feature type="domain" description="NAC" evidence="6">
    <location>
        <begin position="17"/>
        <end position="167"/>
    </location>
</feature>
<dbReference type="EMBL" id="HG739090">
    <property type="protein sequence ID" value="CDP01308.1"/>
    <property type="molecule type" value="Genomic_DNA"/>
</dbReference>
<dbReference type="GO" id="GO:0003677">
    <property type="term" value="F:DNA binding"/>
    <property type="evidence" value="ECO:0007669"/>
    <property type="project" value="UniProtKB-KW"/>
</dbReference>
<dbReference type="PhylomeDB" id="A0A068U120"/>
<dbReference type="InterPro" id="IPR036093">
    <property type="entry name" value="NAC_dom_sf"/>
</dbReference>
<keyword evidence="8" id="KW-1185">Reference proteome</keyword>
<accession>A0A068U120</accession>
<dbReference type="Pfam" id="PF02365">
    <property type="entry name" value="NAM"/>
    <property type="match status" value="1"/>
</dbReference>
<name>A0A068U120_COFCA</name>
<keyword evidence="3" id="KW-0238">DNA-binding</keyword>
<dbReference type="OMA" id="VFIKSHH"/>
<dbReference type="Proteomes" id="UP000295252">
    <property type="component" value="Chromosome II"/>
</dbReference>
<protein>
    <recommendedName>
        <fullName evidence="6">NAC domain-containing protein</fullName>
    </recommendedName>
</protein>
<comment type="subcellular location">
    <subcellularLocation>
        <location evidence="1">Nucleus</location>
    </subcellularLocation>
</comment>
<keyword evidence="2" id="KW-0805">Transcription regulation</keyword>
<evidence type="ECO:0000313" key="8">
    <source>
        <dbReference type="Proteomes" id="UP000295252"/>
    </source>
</evidence>
<dbReference type="PROSITE" id="PS51005">
    <property type="entry name" value="NAC"/>
    <property type="match status" value="1"/>
</dbReference>
<dbReference type="Gramene" id="CDP01308">
    <property type="protein sequence ID" value="CDP01308"/>
    <property type="gene ID" value="GSCOC_T00034907001"/>
</dbReference>
<sequence length="269" mass="30401">MRGEDPKPPDDPTSFCLPPGSRFYPSEQQLVCYYLTSKNNGTNCYGKDVIKELDLYNFNPFNLPESGCFLFGRGGRRRHWYCYVRRVVLRERGRRRVAGGGYWKKRGRVRDVIDAGAGKVVVGTRKSFDFYSGDSHENAVRTRWALYEYALNDRHMGSFVLCRVFNKSDLGHNLSEHNISSCGEESVATVRHIGVQYDGSVTSVIGESKMHDKSTQNDDNEVLKLPTGQGNELDKTISLKPVSEQDLKTILEGDYIEVDDLLCLLPGVD</sequence>
<dbReference type="Gene3D" id="2.170.150.80">
    <property type="entry name" value="NAC domain"/>
    <property type="match status" value="1"/>
</dbReference>
<evidence type="ECO:0000313" key="7">
    <source>
        <dbReference type="EMBL" id="CDP01308.1"/>
    </source>
</evidence>